<name>A0A2P4YJ77_9STRA</name>
<evidence type="ECO:0000256" key="6">
    <source>
        <dbReference type="ARBA" id="ARBA00022840"/>
    </source>
</evidence>
<dbReference type="UniPathway" id="UPA00060">
    <property type="reaction ID" value="UER00597"/>
</dbReference>
<keyword evidence="3 7" id="KW-0808">Transferase</keyword>
<dbReference type="AlphaFoldDB" id="A0A2P4YJ77"/>
<dbReference type="SMART" id="SM00983">
    <property type="entry name" value="TPK_B1_binding"/>
    <property type="match status" value="1"/>
</dbReference>
<evidence type="ECO:0000256" key="2">
    <source>
        <dbReference type="ARBA" id="ARBA00006785"/>
    </source>
</evidence>
<evidence type="ECO:0000256" key="4">
    <source>
        <dbReference type="ARBA" id="ARBA00022741"/>
    </source>
</evidence>
<evidence type="ECO:0000259" key="8">
    <source>
        <dbReference type="SMART" id="SM00983"/>
    </source>
</evidence>
<dbReference type="FunFam" id="3.40.50.10240:FF:000022">
    <property type="entry name" value="Thiamine pyrophosphokinase"/>
    <property type="match status" value="1"/>
</dbReference>
<dbReference type="InterPro" id="IPR006282">
    <property type="entry name" value="Thi_PPkinase"/>
</dbReference>
<dbReference type="Gene3D" id="2.60.120.320">
    <property type="entry name" value="Thiamin pyrophosphokinase, thiamin-binding domain"/>
    <property type="match status" value="1"/>
</dbReference>
<comment type="similarity">
    <text evidence="2 7">Belongs to the thiamine pyrophosphokinase family.</text>
</comment>
<dbReference type="InterPro" id="IPR007371">
    <property type="entry name" value="TPK_catalytic"/>
</dbReference>
<dbReference type="GO" id="GO:0016301">
    <property type="term" value="F:kinase activity"/>
    <property type="evidence" value="ECO:0007669"/>
    <property type="project" value="UniProtKB-UniRule"/>
</dbReference>
<accession>A0A2P4YJ77</accession>
<dbReference type="InterPro" id="IPR007373">
    <property type="entry name" value="Thiamin_PyroPKinase_B1-bd"/>
</dbReference>
<dbReference type="InterPro" id="IPR036371">
    <property type="entry name" value="TPK_B1-bd_sf"/>
</dbReference>
<protein>
    <recommendedName>
        <fullName evidence="7">Thiamine pyrophosphokinase</fullName>
        <ecNumber evidence="7">2.7.6.2</ecNumber>
    </recommendedName>
</protein>
<dbReference type="FunFam" id="2.60.120.320:FF:000001">
    <property type="entry name" value="Thiamine pyrophosphokinase"/>
    <property type="match status" value="1"/>
</dbReference>
<evidence type="ECO:0000256" key="5">
    <source>
        <dbReference type="ARBA" id="ARBA00022777"/>
    </source>
</evidence>
<evidence type="ECO:0000256" key="3">
    <source>
        <dbReference type="ARBA" id="ARBA00022679"/>
    </source>
</evidence>
<sequence length="263" mass="29559">MVMKHSNEFWSNPAAVPRLAVLLLNASFDSWRVVKSGVGFEGPDLFWNMWSNAQLRVCADGGANRLYDRSVELGVQDSVVPNYIKGDLDSLRTDVREFFTAKGTTVLKDPDQYANDLDKCLQLIHEMQEEQNSTDDKFSVMIFGAMGGRFDQEMQSINALFRWKDKFQQMVLLSDETTARLLIPDVRHVITPNFHFETRTCGLIPVAGTCKDVTTSGLKWNLSPGMETGFGGLISSSNHVDDASEQVEVMTSHPLIWTTELKK</sequence>
<evidence type="ECO:0000313" key="10">
    <source>
        <dbReference type="Proteomes" id="UP000237271"/>
    </source>
</evidence>
<dbReference type="InterPro" id="IPR016966">
    <property type="entry name" value="Thiamin_pyrophosphokinase_euk"/>
</dbReference>
<dbReference type="GO" id="GO:0006772">
    <property type="term" value="P:thiamine metabolic process"/>
    <property type="evidence" value="ECO:0007669"/>
    <property type="project" value="InterPro"/>
</dbReference>
<keyword evidence="5 7" id="KW-0418">Kinase</keyword>
<dbReference type="Pfam" id="PF04263">
    <property type="entry name" value="TPK_catalytic"/>
    <property type="match status" value="1"/>
</dbReference>
<comment type="catalytic activity">
    <reaction evidence="7">
        <text>thiamine + ATP = thiamine diphosphate + AMP + H(+)</text>
        <dbReference type="Rhea" id="RHEA:11576"/>
        <dbReference type="ChEBI" id="CHEBI:15378"/>
        <dbReference type="ChEBI" id="CHEBI:18385"/>
        <dbReference type="ChEBI" id="CHEBI:30616"/>
        <dbReference type="ChEBI" id="CHEBI:58937"/>
        <dbReference type="ChEBI" id="CHEBI:456215"/>
    </reaction>
</comment>
<comment type="pathway">
    <text evidence="1 7">Cofactor biosynthesis; thiamine diphosphate biosynthesis; thiamine diphosphate from thiamine: step 1/1.</text>
</comment>
<dbReference type="GO" id="GO:0030975">
    <property type="term" value="F:thiamine binding"/>
    <property type="evidence" value="ECO:0007669"/>
    <property type="project" value="UniProtKB-UniRule"/>
</dbReference>
<dbReference type="EMBL" id="NCKW01002293">
    <property type="protein sequence ID" value="POM77847.1"/>
    <property type="molecule type" value="Genomic_DNA"/>
</dbReference>
<dbReference type="NCBIfam" id="TIGR01378">
    <property type="entry name" value="thi_PPkinase"/>
    <property type="match status" value="1"/>
</dbReference>
<evidence type="ECO:0000256" key="1">
    <source>
        <dbReference type="ARBA" id="ARBA00005078"/>
    </source>
</evidence>
<keyword evidence="6 7" id="KW-0067">ATP-binding</keyword>
<dbReference type="SUPFAM" id="SSF63999">
    <property type="entry name" value="Thiamin pyrophosphokinase, catalytic domain"/>
    <property type="match status" value="1"/>
</dbReference>
<dbReference type="PANTHER" id="PTHR13622:SF8">
    <property type="entry name" value="THIAMIN PYROPHOSPHOKINASE 1"/>
    <property type="match status" value="1"/>
</dbReference>
<proteinExistence type="inferred from homology"/>
<evidence type="ECO:0000256" key="7">
    <source>
        <dbReference type="PIRNR" id="PIRNR031057"/>
    </source>
</evidence>
<dbReference type="GO" id="GO:0009229">
    <property type="term" value="P:thiamine diphosphate biosynthetic process"/>
    <property type="evidence" value="ECO:0007669"/>
    <property type="project" value="UniProtKB-UniRule"/>
</dbReference>
<reference evidence="9 10" key="1">
    <citation type="journal article" date="2017" name="Genome Biol. Evol.">
        <title>Phytophthora megakarya and P. palmivora, closely related causal agents of cacao black pod rot, underwent increases in genome sizes and gene numbers by different mechanisms.</title>
        <authorList>
            <person name="Ali S.S."/>
            <person name="Shao J."/>
            <person name="Lary D.J."/>
            <person name="Kronmiller B."/>
            <person name="Shen D."/>
            <person name="Strem M.D."/>
            <person name="Amoako-Attah I."/>
            <person name="Akrofi A.Y."/>
            <person name="Begoude B.A."/>
            <person name="Ten Hoopen G.M."/>
            <person name="Coulibaly K."/>
            <person name="Kebe B.I."/>
            <person name="Melnick R.L."/>
            <person name="Guiltinan M.J."/>
            <person name="Tyler B.M."/>
            <person name="Meinhardt L.W."/>
            <person name="Bailey B.A."/>
        </authorList>
    </citation>
    <scope>NUCLEOTIDE SEQUENCE [LARGE SCALE GENOMIC DNA]</scope>
    <source>
        <strain evidence="10">sbr112.9</strain>
    </source>
</reference>
<evidence type="ECO:0000313" key="9">
    <source>
        <dbReference type="EMBL" id="POM77847.1"/>
    </source>
</evidence>
<dbReference type="Gene3D" id="3.40.50.10240">
    <property type="entry name" value="Thiamin pyrophosphokinase, catalytic domain"/>
    <property type="match status" value="1"/>
</dbReference>
<feature type="domain" description="Thiamin pyrophosphokinase thiamin-binding" evidence="8">
    <location>
        <begin position="186"/>
        <end position="255"/>
    </location>
</feature>
<dbReference type="EC" id="2.7.6.2" evidence="7"/>
<dbReference type="Pfam" id="PF04265">
    <property type="entry name" value="TPK_B1_binding"/>
    <property type="match status" value="1"/>
</dbReference>
<dbReference type="SUPFAM" id="SSF63862">
    <property type="entry name" value="Thiamin pyrophosphokinase, substrate-binding domain"/>
    <property type="match status" value="1"/>
</dbReference>
<dbReference type="GO" id="GO:0004788">
    <property type="term" value="F:thiamine diphosphokinase activity"/>
    <property type="evidence" value="ECO:0007669"/>
    <property type="project" value="UniProtKB-UniRule"/>
</dbReference>
<comment type="caution">
    <text evidence="9">The sequence shown here is derived from an EMBL/GenBank/DDBJ whole genome shotgun (WGS) entry which is preliminary data.</text>
</comment>
<keyword evidence="4 7" id="KW-0547">Nucleotide-binding</keyword>
<dbReference type="PIRSF" id="PIRSF031057">
    <property type="entry name" value="Thiamin_pyrophosphokinase"/>
    <property type="match status" value="1"/>
</dbReference>
<gene>
    <name evidence="9" type="ORF">PHPALM_4704</name>
</gene>
<dbReference type="GO" id="GO:0005524">
    <property type="term" value="F:ATP binding"/>
    <property type="evidence" value="ECO:0007669"/>
    <property type="project" value="UniProtKB-UniRule"/>
</dbReference>
<dbReference type="Proteomes" id="UP000237271">
    <property type="component" value="Unassembled WGS sequence"/>
</dbReference>
<dbReference type="InterPro" id="IPR036759">
    <property type="entry name" value="TPK_catalytic_sf"/>
</dbReference>
<dbReference type="PANTHER" id="PTHR13622">
    <property type="entry name" value="THIAMIN PYROPHOSPHOKINASE"/>
    <property type="match status" value="1"/>
</dbReference>
<keyword evidence="10" id="KW-1185">Reference proteome</keyword>
<dbReference type="OrthoDB" id="25149at2759"/>
<dbReference type="CDD" id="cd07995">
    <property type="entry name" value="TPK"/>
    <property type="match status" value="1"/>
</dbReference>
<organism evidence="9 10">
    <name type="scientific">Phytophthora palmivora</name>
    <dbReference type="NCBI Taxonomy" id="4796"/>
    <lineage>
        <taxon>Eukaryota</taxon>
        <taxon>Sar</taxon>
        <taxon>Stramenopiles</taxon>
        <taxon>Oomycota</taxon>
        <taxon>Peronosporomycetes</taxon>
        <taxon>Peronosporales</taxon>
        <taxon>Peronosporaceae</taxon>
        <taxon>Phytophthora</taxon>
    </lineage>
</organism>